<evidence type="ECO:0000256" key="1">
    <source>
        <dbReference type="SAM" id="MobiDB-lite"/>
    </source>
</evidence>
<keyword evidence="4" id="KW-1185">Reference proteome</keyword>
<keyword evidence="2" id="KW-0472">Membrane</keyword>
<proteinExistence type="predicted"/>
<dbReference type="EMBL" id="RWJN01000045">
    <property type="protein sequence ID" value="TCD69259.1"/>
    <property type="molecule type" value="Genomic_DNA"/>
</dbReference>
<accession>A0A4R0RU79</accession>
<comment type="caution">
    <text evidence="3">The sequence shown here is derived from an EMBL/GenBank/DDBJ whole genome shotgun (WGS) entry which is preliminary data.</text>
</comment>
<dbReference type="AlphaFoldDB" id="A0A4R0RU79"/>
<reference evidence="3 4" key="1">
    <citation type="submission" date="2018-11" db="EMBL/GenBank/DDBJ databases">
        <title>Genome assembly of Steccherinum ochraceum LE-BIN_3174, the white-rot fungus of the Steccherinaceae family (The Residual Polyporoid clade, Polyporales, Basidiomycota).</title>
        <authorList>
            <person name="Fedorova T.V."/>
            <person name="Glazunova O.A."/>
            <person name="Landesman E.O."/>
            <person name="Moiseenko K.V."/>
            <person name="Psurtseva N.V."/>
            <person name="Savinova O.S."/>
            <person name="Shakhova N.V."/>
            <person name="Tyazhelova T.V."/>
            <person name="Vasina D.V."/>
        </authorList>
    </citation>
    <scope>NUCLEOTIDE SEQUENCE [LARGE SCALE GENOMIC DNA]</scope>
    <source>
        <strain evidence="3 4">LE-BIN_3174</strain>
    </source>
</reference>
<dbReference type="Proteomes" id="UP000292702">
    <property type="component" value="Unassembled WGS sequence"/>
</dbReference>
<protein>
    <submittedName>
        <fullName evidence="3">Uncharacterized protein</fullName>
    </submittedName>
</protein>
<sequence length="235" mass="24162">MSQQRLAPSKGTNTCDDGEREIPSLGLTHISLPQALAAQSPPFTTSTFFYLPMLAMRFVTVLAGLVVMAASSVLSAPPRTNEARGYDENNLLARDYTPVARDVIQAIYARGLADASADAGPQDLAVTATTTTTALPVKRTNAPSTPPHARGTARHYTEDSWNAAWGRRPSQVGAAGTGGTPHAGGHAEAGGTPGEGQTGTGTGGATSQGPAWAGNKKTPGMDASFAQPNHKPKGS</sequence>
<feature type="compositionally biased region" description="Polar residues" evidence="1">
    <location>
        <begin position="1"/>
        <end position="15"/>
    </location>
</feature>
<keyword evidence="2" id="KW-0812">Transmembrane</keyword>
<keyword evidence="2" id="KW-1133">Transmembrane helix</keyword>
<feature type="region of interest" description="Disordered" evidence="1">
    <location>
        <begin position="168"/>
        <end position="235"/>
    </location>
</feature>
<feature type="compositionally biased region" description="Gly residues" evidence="1">
    <location>
        <begin position="175"/>
        <end position="206"/>
    </location>
</feature>
<feature type="region of interest" description="Disordered" evidence="1">
    <location>
        <begin position="130"/>
        <end position="156"/>
    </location>
</feature>
<organism evidence="3 4">
    <name type="scientific">Steccherinum ochraceum</name>
    <dbReference type="NCBI Taxonomy" id="92696"/>
    <lineage>
        <taxon>Eukaryota</taxon>
        <taxon>Fungi</taxon>
        <taxon>Dikarya</taxon>
        <taxon>Basidiomycota</taxon>
        <taxon>Agaricomycotina</taxon>
        <taxon>Agaricomycetes</taxon>
        <taxon>Polyporales</taxon>
        <taxon>Steccherinaceae</taxon>
        <taxon>Steccherinum</taxon>
    </lineage>
</organism>
<evidence type="ECO:0000313" key="3">
    <source>
        <dbReference type="EMBL" id="TCD69259.1"/>
    </source>
</evidence>
<evidence type="ECO:0000256" key="2">
    <source>
        <dbReference type="SAM" id="Phobius"/>
    </source>
</evidence>
<evidence type="ECO:0000313" key="4">
    <source>
        <dbReference type="Proteomes" id="UP000292702"/>
    </source>
</evidence>
<gene>
    <name evidence="3" type="ORF">EIP91_008194</name>
</gene>
<name>A0A4R0RU79_9APHY</name>
<feature type="transmembrane region" description="Helical" evidence="2">
    <location>
        <begin position="49"/>
        <end position="74"/>
    </location>
</feature>
<feature type="region of interest" description="Disordered" evidence="1">
    <location>
        <begin position="1"/>
        <end position="20"/>
    </location>
</feature>